<evidence type="ECO:0000313" key="3">
    <source>
        <dbReference type="Proteomes" id="UP000276133"/>
    </source>
</evidence>
<dbReference type="EMBL" id="REGN01002527">
    <property type="protein sequence ID" value="RNA27592.1"/>
    <property type="molecule type" value="Genomic_DNA"/>
</dbReference>
<reference evidence="2 3" key="1">
    <citation type="journal article" date="2018" name="Sci. Rep.">
        <title>Genomic signatures of local adaptation to the degree of environmental predictability in rotifers.</title>
        <authorList>
            <person name="Franch-Gras L."/>
            <person name="Hahn C."/>
            <person name="Garcia-Roger E.M."/>
            <person name="Carmona M.J."/>
            <person name="Serra M."/>
            <person name="Gomez A."/>
        </authorList>
    </citation>
    <scope>NUCLEOTIDE SEQUENCE [LARGE SCALE GENOMIC DNA]</scope>
    <source>
        <strain evidence="2">HYR1</strain>
    </source>
</reference>
<keyword evidence="1" id="KW-0812">Transmembrane</keyword>
<sequence length="80" mass="9562">MYEKYETYFDMETALQKINNSIERNIWSLKPVIKQEDFKNSLFYFETSKINLDCHIPCTQGLSLSLSLLYLYIVLMLVLR</sequence>
<comment type="caution">
    <text evidence="2">The sequence shown here is derived from an EMBL/GenBank/DDBJ whole genome shotgun (WGS) entry which is preliminary data.</text>
</comment>
<accession>A0A3M7RVU1</accession>
<gene>
    <name evidence="2" type="ORF">BpHYR1_041759</name>
</gene>
<proteinExistence type="predicted"/>
<feature type="transmembrane region" description="Helical" evidence="1">
    <location>
        <begin position="61"/>
        <end position="79"/>
    </location>
</feature>
<name>A0A3M7RVU1_BRAPC</name>
<evidence type="ECO:0000313" key="2">
    <source>
        <dbReference type="EMBL" id="RNA27592.1"/>
    </source>
</evidence>
<evidence type="ECO:0000256" key="1">
    <source>
        <dbReference type="SAM" id="Phobius"/>
    </source>
</evidence>
<organism evidence="2 3">
    <name type="scientific">Brachionus plicatilis</name>
    <name type="common">Marine rotifer</name>
    <name type="synonym">Brachionus muelleri</name>
    <dbReference type="NCBI Taxonomy" id="10195"/>
    <lineage>
        <taxon>Eukaryota</taxon>
        <taxon>Metazoa</taxon>
        <taxon>Spiralia</taxon>
        <taxon>Gnathifera</taxon>
        <taxon>Rotifera</taxon>
        <taxon>Eurotatoria</taxon>
        <taxon>Monogononta</taxon>
        <taxon>Pseudotrocha</taxon>
        <taxon>Ploima</taxon>
        <taxon>Brachionidae</taxon>
        <taxon>Brachionus</taxon>
    </lineage>
</organism>
<dbReference type="AlphaFoldDB" id="A0A3M7RVU1"/>
<keyword evidence="1" id="KW-1133">Transmembrane helix</keyword>
<protein>
    <submittedName>
        <fullName evidence="2">Uncharacterized protein</fullName>
    </submittedName>
</protein>
<keyword evidence="1" id="KW-0472">Membrane</keyword>
<keyword evidence="3" id="KW-1185">Reference proteome</keyword>
<dbReference type="Proteomes" id="UP000276133">
    <property type="component" value="Unassembled WGS sequence"/>
</dbReference>